<name>A0A1M6P8D9_PARC5</name>
<dbReference type="Gene3D" id="3.20.20.370">
    <property type="entry name" value="Glycoside hydrolase/deacetylase"/>
    <property type="match status" value="1"/>
</dbReference>
<organism evidence="2 3">
    <name type="scientific">Paramaledivibacter caminithermalis (strain DSM 15212 / CIP 107654 / DViRD3)</name>
    <name type="common">Clostridium caminithermale</name>
    <dbReference type="NCBI Taxonomy" id="1121301"/>
    <lineage>
        <taxon>Bacteria</taxon>
        <taxon>Bacillati</taxon>
        <taxon>Bacillota</taxon>
        <taxon>Clostridia</taxon>
        <taxon>Peptostreptococcales</taxon>
        <taxon>Caminicellaceae</taxon>
        <taxon>Paramaledivibacter</taxon>
    </lineage>
</organism>
<reference evidence="2 3" key="1">
    <citation type="submission" date="2016-11" db="EMBL/GenBank/DDBJ databases">
        <authorList>
            <person name="Jaros S."/>
            <person name="Januszkiewicz K."/>
            <person name="Wedrychowicz H."/>
        </authorList>
    </citation>
    <scope>NUCLEOTIDE SEQUENCE [LARGE SCALE GENOMIC DNA]</scope>
    <source>
        <strain evidence="2 3">DSM 15212</strain>
    </source>
</reference>
<dbReference type="SUPFAM" id="SSF88713">
    <property type="entry name" value="Glycoside hydrolase/deacetylase"/>
    <property type="match status" value="1"/>
</dbReference>
<dbReference type="InterPro" id="IPR011330">
    <property type="entry name" value="Glyco_hydro/deAcase_b/a-brl"/>
</dbReference>
<protein>
    <recommendedName>
        <fullName evidence="4">Divergent polysaccharide deacetylase</fullName>
    </recommendedName>
</protein>
<keyword evidence="1" id="KW-0812">Transmembrane</keyword>
<gene>
    <name evidence="2" type="ORF">SAMN02745912_02049</name>
</gene>
<dbReference type="STRING" id="1121301.SAMN02745912_02049"/>
<dbReference type="Pfam" id="PF04748">
    <property type="entry name" value="Polysacc_deac_2"/>
    <property type="match status" value="1"/>
</dbReference>
<dbReference type="PANTHER" id="PTHR30105:SF2">
    <property type="entry name" value="DIVERGENT POLYSACCHARIDE DEACETYLASE SUPERFAMILY"/>
    <property type="match status" value="1"/>
</dbReference>
<accession>A0A1M6P8D9</accession>
<evidence type="ECO:0000313" key="2">
    <source>
        <dbReference type="EMBL" id="SHK04185.1"/>
    </source>
</evidence>
<evidence type="ECO:0008006" key="4">
    <source>
        <dbReference type="Google" id="ProtNLM"/>
    </source>
</evidence>
<proteinExistence type="predicted"/>
<dbReference type="PANTHER" id="PTHR30105">
    <property type="entry name" value="UNCHARACTERIZED YIBQ-RELATED"/>
    <property type="match status" value="1"/>
</dbReference>
<dbReference type="InterPro" id="IPR006837">
    <property type="entry name" value="Divergent_DAC"/>
</dbReference>
<keyword evidence="1" id="KW-0472">Membrane</keyword>
<evidence type="ECO:0000256" key="1">
    <source>
        <dbReference type="SAM" id="Phobius"/>
    </source>
</evidence>
<dbReference type="CDD" id="cd10936">
    <property type="entry name" value="CE4_DAC2"/>
    <property type="match status" value="1"/>
</dbReference>
<dbReference type="Proteomes" id="UP000184465">
    <property type="component" value="Unassembled WGS sequence"/>
</dbReference>
<dbReference type="OrthoDB" id="9784811at2"/>
<feature type="transmembrane region" description="Helical" evidence="1">
    <location>
        <begin position="12"/>
        <end position="31"/>
    </location>
</feature>
<keyword evidence="3" id="KW-1185">Reference proteome</keyword>
<dbReference type="EMBL" id="FRAG01000022">
    <property type="protein sequence ID" value="SHK04185.1"/>
    <property type="molecule type" value="Genomic_DNA"/>
</dbReference>
<dbReference type="AlphaFoldDB" id="A0A1M6P8D9"/>
<dbReference type="RefSeq" id="WP_073149540.1">
    <property type="nucleotide sequence ID" value="NZ_FRAG01000022.1"/>
</dbReference>
<keyword evidence="1" id="KW-1133">Transmembrane helix</keyword>
<dbReference type="GO" id="GO:0005975">
    <property type="term" value="P:carbohydrate metabolic process"/>
    <property type="evidence" value="ECO:0007669"/>
    <property type="project" value="InterPro"/>
</dbReference>
<sequence length="271" mass="29862">MWIIVTRKRLFSLILIILSISILLVTLQVLFKHSTIVSTDSNSNGYVILIIDDFGNHGDGTDEMIDLNIPITTAIMPFMPHSLSDAKAAHNANLEVILHLPMEPNVGKKEWLGPRGITCNLSDEDIKKIVYDGLNEVKYAVGINNHMGSKATQDKRVMKAILEVAKENNLFFVDSKTSPASVVLEMANNLNVPCFTRDVFLDGTKDINHISKQILRLGDIALKKGYAIGIGHVGVEGGKPTAKAIKSVYPSLVEKGVRFITITQLMEILQD</sequence>
<evidence type="ECO:0000313" key="3">
    <source>
        <dbReference type="Proteomes" id="UP000184465"/>
    </source>
</evidence>